<evidence type="ECO:0000313" key="9">
    <source>
        <dbReference type="Proteomes" id="UP000678393"/>
    </source>
</evidence>
<dbReference type="GO" id="GO:0050982">
    <property type="term" value="P:detection of mechanical stimulus"/>
    <property type="evidence" value="ECO:0007669"/>
    <property type="project" value="TreeGrafter"/>
</dbReference>
<dbReference type="PANTHER" id="PTHR10877:SF194">
    <property type="entry name" value="LOCATION OF VULVA DEFECTIVE 1"/>
    <property type="match status" value="1"/>
</dbReference>
<dbReference type="GO" id="GO:0016020">
    <property type="term" value="C:membrane"/>
    <property type="evidence" value="ECO:0007669"/>
    <property type="project" value="UniProtKB-SubCell"/>
</dbReference>
<comment type="subcellular location">
    <subcellularLocation>
        <location evidence="1">Membrane</location>
        <topology evidence="1">Multi-pass membrane protein</topology>
    </subcellularLocation>
</comment>
<dbReference type="GO" id="GO:0005262">
    <property type="term" value="F:calcium channel activity"/>
    <property type="evidence" value="ECO:0007669"/>
    <property type="project" value="TreeGrafter"/>
</dbReference>
<accession>A0A8S3Z0R5</accession>
<evidence type="ECO:0000256" key="1">
    <source>
        <dbReference type="ARBA" id="ARBA00004141"/>
    </source>
</evidence>
<feature type="non-terminal residue" evidence="8">
    <location>
        <position position="144"/>
    </location>
</feature>
<feature type="domain" description="Polycystin" evidence="7">
    <location>
        <begin position="13"/>
        <end position="71"/>
    </location>
</feature>
<evidence type="ECO:0000259" key="7">
    <source>
        <dbReference type="Pfam" id="PF20519"/>
    </source>
</evidence>
<dbReference type="InterPro" id="IPR046791">
    <property type="entry name" value="Polycystin_dom"/>
</dbReference>
<protein>
    <recommendedName>
        <fullName evidence="7">Polycystin domain-containing protein</fullName>
    </recommendedName>
</protein>
<keyword evidence="4 6" id="KW-1133">Transmembrane helix</keyword>
<name>A0A8S3Z0R5_9EUPU</name>
<dbReference type="Proteomes" id="UP000678393">
    <property type="component" value="Unassembled WGS sequence"/>
</dbReference>
<feature type="transmembrane region" description="Helical" evidence="6">
    <location>
        <begin position="79"/>
        <end position="97"/>
    </location>
</feature>
<organism evidence="8 9">
    <name type="scientific">Candidula unifasciata</name>
    <dbReference type="NCBI Taxonomy" id="100452"/>
    <lineage>
        <taxon>Eukaryota</taxon>
        <taxon>Metazoa</taxon>
        <taxon>Spiralia</taxon>
        <taxon>Lophotrochozoa</taxon>
        <taxon>Mollusca</taxon>
        <taxon>Gastropoda</taxon>
        <taxon>Heterobranchia</taxon>
        <taxon>Euthyneura</taxon>
        <taxon>Panpulmonata</taxon>
        <taxon>Eupulmonata</taxon>
        <taxon>Stylommatophora</taxon>
        <taxon>Helicina</taxon>
        <taxon>Helicoidea</taxon>
        <taxon>Geomitridae</taxon>
        <taxon>Candidula</taxon>
    </lineage>
</organism>
<dbReference type="InterPro" id="IPR051223">
    <property type="entry name" value="Polycystin"/>
</dbReference>
<evidence type="ECO:0000256" key="2">
    <source>
        <dbReference type="ARBA" id="ARBA00007200"/>
    </source>
</evidence>
<comment type="similarity">
    <text evidence="2">Belongs to the polycystin family.</text>
</comment>
<dbReference type="EMBL" id="CAJHNH020001386">
    <property type="protein sequence ID" value="CAG5122884.1"/>
    <property type="molecule type" value="Genomic_DNA"/>
</dbReference>
<feature type="non-terminal residue" evidence="8">
    <location>
        <position position="1"/>
    </location>
</feature>
<keyword evidence="5 6" id="KW-0472">Membrane</keyword>
<gene>
    <name evidence="8" type="ORF">CUNI_LOCUS8442</name>
</gene>
<keyword evidence="9" id="KW-1185">Reference proteome</keyword>
<comment type="caution">
    <text evidence="8">The sequence shown here is derived from an EMBL/GenBank/DDBJ whole genome shotgun (WGS) entry which is preliminary data.</text>
</comment>
<proteinExistence type="inferred from homology"/>
<dbReference type="PANTHER" id="PTHR10877">
    <property type="entry name" value="POLYCYSTIN FAMILY MEMBER"/>
    <property type="match status" value="1"/>
</dbReference>
<evidence type="ECO:0000256" key="5">
    <source>
        <dbReference type="ARBA" id="ARBA00023136"/>
    </source>
</evidence>
<sequence>YTTLFSWWSKEPVMLKYLRKNNWVDSHTKAVIISMNFINVDSGLATIIEHVYEFRLTGIFMYTYDIYTFPLKITQGKEFALSCLVMFLALLTAYFLINEIRACYQTGAWEYFKQSQSWFLIFERVLSVSVLVIFFWLQSDRQGK</sequence>
<evidence type="ECO:0000256" key="6">
    <source>
        <dbReference type="SAM" id="Phobius"/>
    </source>
</evidence>
<dbReference type="AlphaFoldDB" id="A0A8S3Z0R5"/>
<dbReference type="Pfam" id="PF20519">
    <property type="entry name" value="Polycystin_dom"/>
    <property type="match status" value="1"/>
</dbReference>
<reference evidence="8" key="1">
    <citation type="submission" date="2021-04" db="EMBL/GenBank/DDBJ databases">
        <authorList>
            <consortium name="Molecular Ecology Group"/>
        </authorList>
    </citation>
    <scope>NUCLEOTIDE SEQUENCE</scope>
</reference>
<evidence type="ECO:0000313" key="8">
    <source>
        <dbReference type="EMBL" id="CAG5122884.1"/>
    </source>
</evidence>
<evidence type="ECO:0000256" key="4">
    <source>
        <dbReference type="ARBA" id="ARBA00022989"/>
    </source>
</evidence>
<keyword evidence="3 6" id="KW-0812">Transmembrane</keyword>
<evidence type="ECO:0000256" key="3">
    <source>
        <dbReference type="ARBA" id="ARBA00022692"/>
    </source>
</evidence>
<feature type="transmembrane region" description="Helical" evidence="6">
    <location>
        <begin position="117"/>
        <end position="137"/>
    </location>
</feature>